<proteinExistence type="predicted"/>
<organism evidence="4 5">
    <name type="scientific">Rhizopus stolonifer</name>
    <name type="common">Rhizopus nigricans</name>
    <dbReference type="NCBI Taxonomy" id="4846"/>
    <lineage>
        <taxon>Eukaryota</taxon>
        <taxon>Fungi</taxon>
        <taxon>Fungi incertae sedis</taxon>
        <taxon>Mucoromycota</taxon>
        <taxon>Mucoromycotina</taxon>
        <taxon>Mucoromycetes</taxon>
        <taxon>Mucorales</taxon>
        <taxon>Mucorineae</taxon>
        <taxon>Rhizopodaceae</taxon>
        <taxon>Rhizopus</taxon>
    </lineage>
</organism>
<accession>A0A367J6H7</accession>
<dbReference type="InterPro" id="IPR001138">
    <property type="entry name" value="Zn2Cys6_DnaBD"/>
</dbReference>
<feature type="domain" description="Zn(2)-C6 fungal-type" evidence="3">
    <location>
        <begin position="55"/>
        <end position="77"/>
    </location>
</feature>
<dbReference type="InterPro" id="IPR036864">
    <property type="entry name" value="Zn2-C6_fun-type_DNA-bd_sf"/>
</dbReference>
<keyword evidence="5" id="KW-1185">Reference proteome</keyword>
<dbReference type="PANTHER" id="PTHR47659">
    <property type="entry name" value="ZN(II)2CYS6 TRANSCRIPTION FACTOR (EUROFUNG)-RELATED"/>
    <property type="match status" value="1"/>
</dbReference>
<protein>
    <recommendedName>
        <fullName evidence="3">Zn(2)-C6 fungal-type domain-containing protein</fullName>
    </recommendedName>
</protein>
<evidence type="ECO:0000256" key="1">
    <source>
        <dbReference type="ARBA" id="ARBA00022723"/>
    </source>
</evidence>
<dbReference type="AlphaFoldDB" id="A0A367J6H7"/>
<dbReference type="GO" id="GO:0000981">
    <property type="term" value="F:DNA-binding transcription factor activity, RNA polymerase II-specific"/>
    <property type="evidence" value="ECO:0007669"/>
    <property type="project" value="InterPro"/>
</dbReference>
<reference evidence="4 5" key="1">
    <citation type="journal article" date="2018" name="G3 (Bethesda)">
        <title>Phylogenetic and Phylogenomic Definition of Rhizopus Species.</title>
        <authorList>
            <person name="Gryganskyi A.P."/>
            <person name="Golan J."/>
            <person name="Dolatabadi S."/>
            <person name="Mondo S."/>
            <person name="Robb S."/>
            <person name="Idnurm A."/>
            <person name="Muszewska A."/>
            <person name="Steczkiewicz K."/>
            <person name="Masonjones S."/>
            <person name="Liao H.L."/>
            <person name="Gajdeczka M.T."/>
            <person name="Anike F."/>
            <person name="Vuek A."/>
            <person name="Anishchenko I.M."/>
            <person name="Voigt K."/>
            <person name="de Hoog G.S."/>
            <person name="Smith M.E."/>
            <person name="Heitman J."/>
            <person name="Vilgalys R."/>
            <person name="Stajich J.E."/>
        </authorList>
    </citation>
    <scope>NUCLEOTIDE SEQUENCE [LARGE SCALE GENOMIC DNA]</scope>
    <source>
        <strain evidence="4 5">LSU 92-RS-03</strain>
    </source>
</reference>
<dbReference type="Gene3D" id="4.10.240.10">
    <property type="entry name" value="Zn(2)-C6 fungal-type DNA-binding domain"/>
    <property type="match status" value="1"/>
</dbReference>
<keyword evidence="1" id="KW-0479">Metal-binding</keyword>
<evidence type="ECO:0000256" key="2">
    <source>
        <dbReference type="ARBA" id="ARBA00023242"/>
    </source>
</evidence>
<dbReference type="Proteomes" id="UP000253551">
    <property type="component" value="Unassembled WGS sequence"/>
</dbReference>
<dbReference type="PANTHER" id="PTHR47659:SF1">
    <property type="entry name" value="TRANSCRIPTION ACTIVATOR OF GLUCONEOGENESIS ERT1"/>
    <property type="match status" value="1"/>
</dbReference>
<dbReference type="Pfam" id="PF00172">
    <property type="entry name" value="Zn_clus"/>
    <property type="match status" value="1"/>
</dbReference>
<evidence type="ECO:0000259" key="3">
    <source>
        <dbReference type="Pfam" id="PF00172"/>
    </source>
</evidence>
<dbReference type="EMBL" id="PJQM01004197">
    <property type="protein sequence ID" value="RCH85341.1"/>
    <property type="molecule type" value="Genomic_DNA"/>
</dbReference>
<dbReference type="STRING" id="4846.A0A367J6H7"/>
<evidence type="ECO:0000313" key="5">
    <source>
        <dbReference type="Proteomes" id="UP000253551"/>
    </source>
</evidence>
<name>A0A367J6H7_RHIST</name>
<sequence>SSVHEEKITKSSKKKKKYVSDNNLSYYLAQSDTEDKKMTKSLSNTLLKKGRNVDKACNHCKRSHLRCDNVRPCRRCVATA</sequence>
<gene>
    <name evidence="4" type="ORF">CU098_009830</name>
</gene>
<keyword evidence="2" id="KW-0539">Nucleus</keyword>
<dbReference type="InterPro" id="IPR050335">
    <property type="entry name" value="ERT1_acuK_gluconeogen_tf"/>
</dbReference>
<feature type="non-terminal residue" evidence="4">
    <location>
        <position position="1"/>
    </location>
</feature>
<dbReference type="GO" id="GO:0008270">
    <property type="term" value="F:zinc ion binding"/>
    <property type="evidence" value="ECO:0007669"/>
    <property type="project" value="InterPro"/>
</dbReference>
<dbReference type="SUPFAM" id="SSF57701">
    <property type="entry name" value="Zn2/Cys6 DNA-binding domain"/>
    <property type="match status" value="1"/>
</dbReference>
<comment type="caution">
    <text evidence="4">The sequence shown here is derived from an EMBL/GenBank/DDBJ whole genome shotgun (WGS) entry which is preliminary data.</text>
</comment>
<dbReference type="OrthoDB" id="1555531at2759"/>
<evidence type="ECO:0000313" key="4">
    <source>
        <dbReference type="EMBL" id="RCH85341.1"/>
    </source>
</evidence>